<sequence length="289" mass="32235">MDTRYLQSFVAICDHGSFAEAARYLNLTPAALAARIRTLEEEIGTSLLTRAGRVARPTEAGVRIMDRVRAMLKDARSIQAIANNDEQLGELRLGVATSTLAELTPQLLKRLYRLHPTLRIYVESGASTYLYNRVVSRDIDAAIMAEPVHASPKGFKWMLLKEERLVLIAPPSMKGADPDHLLATQPFLRFDRTLRGGQAVETYLRRHGIRPQERLEIDTLVTIAYLVRDGVGISLVPDWSPGWLESLGLARMVLPEAAPMRRMGVFWDANGVSAGMVKTLLEETRHLPV</sequence>
<dbReference type="Gene3D" id="3.40.190.10">
    <property type="entry name" value="Periplasmic binding protein-like II"/>
    <property type="match status" value="2"/>
</dbReference>
<dbReference type="InterPro" id="IPR036390">
    <property type="entry name" value="WH_DNA-bd_sf"/>
</dbReference>
<evidence type="ECO:0000256" key="4">
    <source>
        <dbReference type="ARBA" id="ARBA00023163"/>
    </source>
</evidence>
<dbReference type="GO" id="GO:0003677">
    <property type="term" value="F:DNA binding"/>
    <property type="evidence" value="ECO:0007669"/>
    <property type="project" value="UniProtKB-KW"/>
</dbReference>
<dbReference type="InterPro" id="IPR005119">
    <property type="entry name" value="LysR_subst-bd"/>
</dbReference>
<proteinExistence type="inferred from homology"/>
<dbReference type="GO" id="GO:0032993">
    <property type="term" value="C:protein-DNA complex"/>
    <property type="evidence" value="ECO:0007669"/>
    <property type="project" value="TreeGrafter"/>
</dbReference>
<dbReference type="Gene3D" id="1.10.10.10">
    <property type="entry name" value="Winged helix-like DNA-binding domain superfamily/Winged helix DNA-binding domain"/>
    <property type="match status" value="1"/>
</dbReference>
<protein>
    <submittedName>
        <fullName evidence="6">LysR family transcriptional regulator</fullName>
    </submittedName>
</protein>
<dbReference type="PANTHER" id="PTHR30346:SF28">
    <property type="entry name" value="HTH-TYPE TRANSCRIPTIONAL REGULATOR CYNR"/>
    <property type="match status" value="1"/>
</dbReference>
<dbReference type="SUPFAM" id="SSF46785">
    <property type="entry name" value="Winged helix' DNA-binding domain"/>
    <property type="match status" value="1"/>
</dbReference>
<feature type="domain" description="HTH lysR-type" evidence="5">
    <location>
        <begin position="1"/>
        <end position="58"/>
    </location>
</feature>
<keyword evidence="3" id="KW-0238">DNA-binding</keyword>
<dbReference type="PRINTS" id="PR00039">
    <property type="entry name" value="HTHLYSR"/>
</dbReference>
<evidence type="ECO:0000256" key="3">
    <source>
        <dbReference type="ARBA" id="ARBA00023125"/>
    </source>
</evidence>
<keyword evidence="7" id="KW-1185">Reference proteome</keyword>
<dbReference type="InterPro" id="IPR036388">
    <property type="entry name" value="WH-like_DNA-bd_sf"/>
</dbReference>
<comment type="caution">
    <text evidence="6">The sequence shown here is derived from an EMBL/GenBank/DDBJ whole genome shotgun (WGS) entry which is preliminary data.</text>
</comment>
<dbReference type="OrthoDB" id="9803735at2"/>
<evidence type="ECO:0000313" key="7">
    <source>
        <dbReference type="Proteomes" id="UP000216020"/>
    </source>
</evidence>
<name>A0A261SBJ6_9BORD</name>
<evidence type="ECO:0000256" key="1">
    <source>
        <dbReference type="ARBA" id="ARBA00009437"/>
    </source>
</evidence>
<keyword evidence="2" id="KW-0805">Transcription regulation</keyword>
<dbReference type="RefSeq" id="WP_094853330.1">
    <property type="nucleotide sequence ID" value="NZ_NEVM01000002.1"/>
</dbReference>
<organism evidence="6 7">
    <name type="scientific">Bordetella genomosp. 10</name>
    <dbReference type="NCBI Taxonomy" id="1416804"/>
    <lineage>
        <taxon>Bacteria</taxon>
        <taxon>Pseudomonadati</taxon>
        <taxon>Pseudomonadota</taxon>
        <taxon>Betaproteobacteria</taxon>
        <taxon>Burkholderiales</taxon>
        <taxon>Alcaligenaceae</taxon>
        <taxon>Bordetella</taxon>
    </lineage>
</organism>
<dbReference type="Pfam" id="PF00126">
    <property type="entry name" value="HTH_1"/>
    <property type="match status" value="1"/>
</dbReference>
<dbReference type="PROSITE" id="PS50931">
    <property type="entry name" value="HTH_LYSR"/>
    <property type="match status" value="1"/>
</dbReference>
<reference evidence="7" key="1">
    <citation type="submission" date="2017-05" db="EMBL/GenBank/DDBJ databases">
        <title>Complete and WGS of Bordetella genogroups.</title>
        <authorList>
            <person name="Spilker T."/>
            <person name="Lipuma J."/>
        </authorList>
    </citation>
    <scope>NUCLEOTIDE SEQUENCE [LARGE SCALE GENOMIC DNA]</scope>
    <source>
        <strain evidence="7">AU16122</strain>
    </source>
</reference>
<keyword evidence="4" id="KW-0804">Transcription</keyword>
<dbReference type="FunFam" id="1.10.10.10:FF:000001">
    <property type="entry name" value="LysR family transcriptional regulator"/>
    <property type="match status" value="1"/>
</dbReference>
<evidence type="ECO:0000256" key="2">
    <source>
        <dbReference type="ARBA" id="ARBA00023015"/>
    </source>
</evidence>
<comment type="similarity">
    <text evidence="1">Belongs to the LysR transcriptional regulatory family.</text>
</comment>
<dbReference type="InterPro" id="IPR000847">
    <property type="entry name" value="LysR_HTH_N"/>
</dbReference>
<dbReference type="Proteomes" id="UP000216020">
    <property type="component" value="Unassembled WGS sequence"/>
</dbReference>
<dbReference type="PANTHER" id="PTHR30346">
    <property type="entry name" value="TRANSCRIPTIONAL DUAL REGULATOR HCAR-RELATED"/>
    <property type="match status" value="1"/>
</dbReference>
<dbReference type="Pfam" id="PF03466">
    <property type="entry name" value="LysR_substrate"/>
    <property type="match status" value="1"/>
</dbReference>
<accession>A0A261SBJ6</accession>
<dbReference type="AlphaFoldDB" id="A0A261SBJ6"/>
<evidence type="ECO:0000259" key="5">
    <source>
        <dbReference type="PROSITE" id="PS50931"/>
    </source>
</evidence>
<dbReference type="SUPFAM" id="SSF53850">
    <property type="entry name" value="Periplasmic binding protein-like II"/>
    <property type="match status" value="1"/>
</dbReference>
<gene>
    <name evidence="6" type="ORF">CAL29_12435</name>
</gene>
<evidence type="ECO:0000313" key="6">
    <source>
        <dbReference type="EMBL" id="OZI34332.1"/>
    </source>
</evidence>
<dbReference type="EMBL" id="NEVM01000002">
    <property type="protein sequence ID" value="OZI34332.1"/>
    <property type="molecule type" value="Genomic_DNA"/>
</dbReference>
<dbReference type="GO" id="GO:0003700">
    <property type="term" value="F:DNA-binding transcription factor activity"/>
    <property type="evidence" value="ECO:0007669"/>
    <property type="project" value="InterPro"/>
</dbReference>